<evidence type="ECO:0000256" key="2">
    <source>
        <dbReference type="ARBA" id="ARBA00023125"/>
    </source>
</evidence>
<organism evidence="6">
    <name type="scientific">Pseudomonas fluorescens (strain SBW25)</name>
    <dbReference type="NCBI Taxonomy" id="216595"/>
    <lineage>
        <taxon>Bacteria</taxon>
        <taxon>Pseudomonadati</taxon>
        <taxon>Pseudomonadota</taxon>
        <taxon>Gammaproteobacteria</taxon>
        <taxon>Pseudomonadales</taxon>
        <taxon>Pseudomonadaceae</taxon>
        <taxon>Pseudomonas</taxon>
    </lineage>
</organism>
<dbReference type="InterPro" id="IPR029062">
    <property type="entry name" value="Class_I_gatase-like"/>
</dbReference>
<dbReference type="PROSITE" id="PS00041">
    <property type="entry name" value="HTH_ARAC_FAMILY_1"/>
    <property type="match status" value="1"/>
</dbReference>
<dbReference type="Proteomes" id="UP001152918">
    <property type="component" value="Chromosome"/>
</dbReference>
<dbReference type="PANTHER" id="PTHR43130:SF3">
    <property type="entry name" value="HTH-TYPE TRANSCRIPTIONAL REGULATOR RV1931C"/>
    <property type="match status" value="1"/>
</dbReference>
<dbReference type="PANTHER" id="PTHR43130">
    <property type="entry name" value="ARAC-FAMILY TRANSCRIPTIONAL REGULATOR"/>
    <property type="match status" value="1"/>
</dbReference>
<dbReference type="Pfam" id="PF12833">
    <property type="entry name" value="HTH_18"/>
    <property type="match status" value="1"/>
</dbReference>
<dbReference type="KEGG" id="pfs:PFLU_2086"/>
<proteinExistence type="predicted"/>
<dbReference type="InterPro" id="IPR002818">
    <property type="entry name" value="DJ-1/PfpI"/>
</dbReference>
<dbReference type="Pfam" id="PF01965">
    <property type="entry name" value="DJ-1_PfpI"/>
    <property type="match status" value="1"/>
</dbReference>
<dbReference type="eggNOG" id="COG4977">
    <property type="taxonomic scope" value="Bacteria"/>
</dbReference>
<dbReference type="SUPFAM" id="SSF46689">
    <property type="entry name" value="Homeodomain-like"/>
    <property type="match status" value="2"/>
</dbReference>
<gene>
    <name evidence="6" type="ordered locus">PFLU_2086</name>
</gene>
<dbReference type="AlphaFoldDB" id="C3K5Q4"/>
<evidence type="ECO:0000313" key="6">
    <source>
        <dbReference type="EMBL" id="CAY48327.1"/>
    </source>
</evidence>
<reference evidence="6" key="1">
    <citation type="journal article" date="2009" name="Genome Biol.">
        <title>Genomic and genetic analyses of diversity and plant interactions of Pseudomonas fluorescens.</title>
        <authorList>
            <person name="Silby M.W."/>
            <person name="Cerdeno-Tarraga A.M."/>
            <person name="Vernikos G.S."/>
            <person name="Giddens S.R."/>
            <person name="Jackson R.W."/>
            <person name="Preston G.M."/>
            <person name="Zhang X.X."/>
            <person name="Moon C.D."/>
            <person name="Gehrig S.M."/>
            <person name="Godfrey S.A."/>
            <person name="Knight C.G."/>
            <person name="Malone J.G."/>
            <person name="Robinson Z."/>
            <person name="Spiers A.J."/>
            <person name="Harris S."/>
            <person name="Challis G.L."/>
            <person name="Yaxley A.M."/>
            <person name="Harris D."/>
            <person name="Seeger K."/>
            <person name="Murphy L."/>
            <person name="Rutter S."/>
            <person name="Squares R."/>
            <person name="Quail M.A."/>
            <person name="Saunders E."/>
            <person name="Mavromatis K."/>
            <person name="Brettin T.S."/>
            <person name="Bentley S.D."/>
            <person name="Hothersall J."/>
            <person name="Stephens E."/>
            <person name="Thomas C.M."/>
            <person name="Parkhill J."/>
            <person name="Levy S.B."/>
            <person name="Rainey P.B."/>
            <person name="Thomson N.R."/>
        </authorList>
    </citation>
    <scope>NUCLEOTIDE SEQUENCE [LARGE SCALE GENOMIC DNA]</scope>
    <source>
        <strain evidence="6">SBW25</strain>
    </source>
</reference>
<name>C3K5Q4_PSEFS</name>
<dbReference type="InterPro" id="IPR018060">
    <property type="entry name" value="HTH_AraC"/>
</dbReference>
<sequence>MANTPLSPRITPIMPRIVHVLAFDNAQVLDVTGPLQVFASTNDLARQRGEPLPYAVSVIAAQAQPVMTSAGLALVAEPLPAVDTPCDTLVIAGGWGVYGAAEDPALVDWVREKAEHTRRMASVCTGAFLLAASGLLDGCRVATHWTRCEELARKFPSLTVESNPIFIQQGAVWTSAGVTAGIDLCLALVEEDLGRAVALEVARHLVVFLKRPGGQSQFSVTLSLQKDDNRFAELHAWMAENLTLDLNIPTLAAQAGMSERSFVRHYRAETGQTPARAVELIRVETARRQLADSTASIKRIAVQCGFGCEETLRRSFLRALDVTPQAYRERFSPSNASSASSVACGAS</sequence>
<dbReference type="SMART" id="SM00342">
    <property type="entry name" value="HTH_ARAC"/>
    <property type="match status" value="1"/>
</dbReference>
<accession>C3K5Q4</accession>
<reference evidence="5" key="2">
    <citation type="submission" date="2023-10" db="EMBL/GenBank/DDBJ databases">
        <authorList>
            <person name="Fortmann-Grote C."/>
        </authorList>
    </citation>
    <scope>NUCLEOTIDE SEQUENCE</scope>
    <source>
        <strain evidence="5">SBW25</strain>
    </source>
</reference>
<evidence type="ECO:0000256" key="1">
    <source>
        <dbReference type="ARBA" id="ARBA00023015"/>
    </source>
</evidence>
<dbReference type="EMBL" id="AM181176">
    <property type="protein sequence ID" value="CAY48327.1"/>
    <property type="molecule type" value="Genomic_DNA"/>
</dbReference>
<dbReference type="SUPFAM" id="SSF52317">
    <property type="entry name" value="Class I glutamine amidotransferase-like"/>
    <property type="match status" value="1"/>
</dbReference>
<evidence type="ECO:0000313" key="5">
    <source>
        <dbReference type="EMBL" id="CAI2796348.1"/>
    </source>
</evidence>
<dbReference type="GO" id="GO:0043565">
    <property type="term" value="F:sequence-specific DNA binding"/>
    <property type="evidence" value="ECO:0007669"/>
    <property type="project" value="InterPro"/>
</dbReference>
<keyword evidence="3" id="KW-0804">Transcription</keyword>
<dbReference type="PROSITE" id="PS01124">
    <property type="entry name" value="HTH_ARAC_FAMILY_2"/>
    <property type="match status" value="1"/>
</dbReference>
<dbReference type="STRING" id="294.SRM1_01927"/>
<dbReference type="InterPro" id="IPR009057">
    <property type="entry name" value="Homeodomain-like_sf"/>
</dbReference>
<dbReference type="InterPro" id="IPR018062">
    <property type="entry name" value="HTH_AraC-typ_CS"/>
</dbReference>
<dbReference type="EMBL" id="OV986001">
    <property type="protein sequence ID" value="CAI2796348.1"/>
    <property type="molecule type" value="Genomic_DNA"/>
</dbReference>
<protein>
    <submittedName>
        <fullName evidence="5 6">AraC-family regulatory protein</fullName>
    </submittedName>
</protein>
<evidence type="ECO:0000259" key="4">
    <source>
        <dbReference type="PROSITE" id="PS01124"/>
    </source>
</evidence>
<dbReference type="CDD" id="cd03137">
    <property type="entry name" value="GATase1_AraC_1"/>
    <property type="match status" value="1"/>
</dbReference>
<keyword evidence="2" id="KW-0238">DNA-binding</keyword>
<evidence type="ECO:0000256" key="3">
    <source>
        <dbReference type="ARBA" id="ARBA00023163"/>
    </source>
</evidence>
<feature type="domain" description="HTH araC/xylS-type" evidence="4">
    <location>
        <begin position="232"/>
        <end position="330"/>
    </location>
</feature>
<keyword evidence="1" id="KW-0805">Transcription regulation</keyword>
<dbReference type="HOGENOM" id="CLU_000445_59_0_6"/>
<dbReference type="GO" id="GO:0009893">
    <property type="term" value="P:positive regulation of metabolic process"/>
    <property type="evidence" value="ECO:0007669"/>
    <property type="project" value="UniProtKB-ARBA"/>
</dbReference>
<dbReference type="Gene3D" id="1.10.10.60">
    <property type="entry name" value="Homeodomain-like"/>
    <property type="match status" value="1"/>
</dbReference>
<dbReference type="GO" id="GO:0003700">
    <property type="term" value="F:DNA-binding transcription factor activity"/>
    <property type="evidence" value="ECO:0007669"/>
    <property type="project" value="InterPro"/>
</dbReference>
<dbReference type="Gene3D" id="3.40.50.880">
    <property type="match status" value="1"/>
</dbReference>
<dbReference type="InterPro" id="IPR052158">
    <property type="entry name" value="INH-QAR"/>
</dbReference>